<name>A0ABQ3R350_STRRR</name>
<organism evidence="2 3">
    <name type="scientific">Streptomyces rubradiris</name>
    <name type="common">Streptomyces achromogenes subsp. rubradiris</name>
    <dbReference type="NCBI Taxonomy" id="285531"/>
    <lineage>
        <taxon>Bacteria</taxon>
        <taxon>Bacillati</taxon>
        <taxon>Actinomycetota</taxon>
        <taxon>Actinomycetes</taxon>
        <taxon>Kitasatosporales</taxon>
        <taxon>Streptomycetaceae</taxon>
        <taxon>Streptomyces</taxon>
    </lineage>
</organism>
<keyword evidence="3" id="KW-1185">Reference proteome</keyword>
<evidence type="ECO:0000313" key="3">
    <source>
        <dbReference type="Proteomes" id="UP000646738"/>
    </source>
</evidence>
<comment type="caution">
    <text evidence="2">The sequence shown here is derived from an EMBL/GenBank/DDBJ whole genome shotgun (WGS) entry which is preliminary data.</text>
</comment>
<gene>
    <name evidence="2" type="ORF">Srubr_01310</name>
</gene>
<protein>
    <submittedName>
        <fullName evidence="2">Uncharacterized protein</fullName>
    </submittedName>
</protein>
<feature type="compositionally biased region" description="Basic and acidic residues" evidence="1">
    <location>
        <begin position="56"/>
        <end position="68"/>
    </location>
</feature>
<dbReference type="RefSeq" id="WP_229926539.1">
    <property type="nucleotide sequence ID" value="NZ_BNCB01000003.1"/>
</dbReference>
<evidence type="ECO:0000256" key="1">
    <source>
        <dbReference type="SAM" id="MobiDB-lite"/>
    </source>
</evidence>
<evidence type="ECO:0000313" key="2">
    <source>
        <dbReference type="EMBL" id="GHI50285.1"/>
    </source>
</evidence>
<proteinExistence type="predicted"/>
<accession>A0ABQ3R350</accession>
<dbReference type="Proteomes" id="UP000646738">
    <property type="component" value="Unassembled WGS sequence"/>
</dbReference>
<reference evidence="3" key="1">
    <citation type="submission" date="2023-07" db="EMBL/GenBank/DDBJ databases">
        <title>Whole genome shotgun sequence of Streptomyces achromogenes subsp. rubradiris NBRC 14000.</title>
        <authorList>
            <person name="Komaki H."/>
            <person name="Tamura T."/>
        </authorList>
    </citation>
    <scope>NUCLEOTIDE SEQUENCE [LARGE SCALE GENOMIC DNA]</scope>
    <source>
        <strain evidence="3">NBRC 14000</strain>
    </source>
</reference>
<sequence length="68" mass="6852">MDTTRSIIDTGDRVRCAAEGNAEDDAGGADSGPEGRGQGGAGEDAEADMGLLGHTGETHVSRTSEPHV</sequence>
<feature type="region of interest" description="Disordered" evidence="1">
    <location>
        <begin position="1"/>
        <end position="68"/>
    </location>
</feature>
<dbReference type="EMBL" id="BNEA01000001">
    <property type="protein sequence ID" value="GHI50285.1"/>
    <property type="molecule type" value="Genomic_DNA"/>
</dbReference>